<dbReference type="AlphaFoldDB" id="A0A1V9HGE3"/>
<evidence type="ECO:0000256" key="2">
    <source>
        <dbReference type="SAM" id="SignalP"/>
    </source>
</evidence>
<dbReference type="Gene3D" id="3.50.50.60">
    <property type="entry name" value="FAD/NAD(P)-binding domain"/>
    <property type="match status" value="1"/>
</dbReference>
<dbReference type="Pfam" id="PF12831">
    <property type="entry name" value="FAD_oxidored"/>
    <property type="match status" value="1"/>
</dbReference>
<protein>
    <recommendedName>
        <fullName evidence="5">FAD-dependent oxidoreductase</fullName>
    </recommendedName>
</protein>
<feature type="chain" id="PRO_5010716143" description="FAD-dependent oxidoreductase" evidence="2">
    <location>
        <begin position="24"/>
        <end position="483"/>
    </location>
</feature>
<dbReference type="PANTHER" id="PTHR43747:SF5">
    <property type="entry name" value="FAD-BINDING DOMAIN-CONTAINING PROTEIN"/>
    <property type="match status" value="1"/>
</dbReference>
<gene>
    <name evidence="3" type="ORF">IM53_002850</name>
</gene>
<comment type="caution">
    <text evidence="3">The sequence shown here is derived from an EMBL/GenBank/DDBJ whole genome shotgun (WGS) entry which is preliminary data.</text>
</comment>
<dbReference type="Proteomes" id="UP000050546">
    <property type="component" value="Unassembled WGS sequence"/>
</dbReference>
<reference evidence="3 4" key="2">
    <citation type="journal article" date="2017" name="Plant Pathol.">
        <title>Pathogenicity and virulence gene content of Xanthomonas strains infecting Araceae, formerly known as Xanthomonas axonopodis pv. dieffenbachiae.</title>
        <authorList>
            <person name="Constantin E.C."/>
            <person name="Haegeman A."/>
            <person name="Van Vaerenbergh J."/>
            <person name="Baeyen S."/>
            <person name="Van Malderghem C."/>
            <person name="Maes M."/>
            <person name="Cottyn B."/>
        </authorList>
    </citation>
    <scope>NUCLEOTIDE SEQUENCE [LARGE SCALE GENOMIC DNA]</scope>
    <source>
        <strain evidence="3 4">LMG 25940</strain>
    </source>
</reference>
<feature type="signal peptide" evidence="2">
    <location>
        <begin position="1"/>
        <end position="23"/>
    </location>
</feature>
<dbReference type="InterPro" id="IPR050816">
    <property type="entry name" value="Flavin-dep_Halogenase_NPB"/>
</dbReference>
<evidence type="ECO:0000256" key="1">
    <source>
        <dbReference type="ARBA" id="ARBA00023002"/>
    </source>
</evidence>
<dbReference type="SUPFAM" id="SSF51905">
    <property type="entry name" value="FAD/NAD(P)-binding domain"/>
    <property type="match status" value="1"/>
</dbReference>
<keyword evidence="1" id="KW-0560">Oxidoreductase</keyword>
<dbReference type="GO" id="GO:0016491">
    <property type="term" value="F:oxidoreductase activity"/>
    <property type="evidence" value="ECO:0007669"/>
    <property type="project" value="UniProtKB-KW"/>
</dbReference>
<dbReference type="STRING" id="1437877.GCA_001564415_03698"/>
<dbReference type="PANTHER" id="PTHR43747">
    <property type="entry name" value="FAD-BINDING PROTEIN"/>
    <property type="match status" value="1"/>
</dbReference>
<dbReference type="EMBL" id="JPYI02000020">
    <property type="protein sequence ID" value="OQP81672.1"/>
    <property type="molecule type" value="Genomic_DNA"/>
</dbReference>
<sequence length="483" mass="51498">MRGKHIAVLGGSIAGLTSALAFARSGARVTLIERDAVDAARVAETACEASVSDGWRKGVPHARHTHALAALGRRTLRERAPDVWSALIAAGAIEMPFGAQLQGLAATPRCDDPDLFGLSVRRAFVETVLRPIVLVEPNVTVLAQTAVSGLLVEGEGAAMVHGVQTANGEVRADLTIDALGRRSALCKWLHAAGAATPSETVENCGLAYYTRWFRLIRRPAVRLDAGFSAGGYAATSGCIVCPADNGYASITLMVPQADKALHAFDAPELFTAAARQHAGIAAWLQPGVCEPVSDVLRWPVCENRFRHFMADGQPMVLGVVAVGDALCTTNPTYTRGMSLAMRHAFALADLVQQDGLDDPHRFAAQADALVQQWIRPWHDDSVLQDRARSALWAGAPSPPTPPQGQITLQQIAAAARHDAVVWQALARRTGMLDPPDAIFARANVLARVRALGVQPMPPSQPGRDALLQLIDRHRSANCVHPPA</sequence>
<keyword evidence="2" id="KW-0732">Signal</keyword>
<reference evidence="3 4" key="1">
    <citation type="journal article" date="2016" name="Plant Pathol.">
        <title>Genetic characterization of strains named as Xanthomonas axonopodis pv. dieffenbachiae leads to a taxonomic revision of the X. axonopodis species complex.</title>
        <authorList>
            <person name="Constantin E.C."/>
            <person name="Cleenwerck I."/>
            <person name="Maes M."/>
            <person name="Baeyen S."/>
            <person name="Van Malderghem C."/>
            <person name="De Vos P."/>
            <person name="Cottyn B."/>
        </authorList>
    </citation>
    <scope>NUCLEOTIDE SEQUENCE [LARGE SCALE GENOMIC DNA]</scope>
    <source>
        <strain evidence="3 4">LMG 25940</strain>
    </source>
</reference>
<organism evidence="3 4">
    <name type="scientific">Xanthomonas phaseoli pv. dieffenbachiae</name>
    <dbReference type="NCBI Taxonomy" id="92828"/>
    <lineage>
        <taxon>Bacteria</taxon>
        <taxon>Pseudomonadati</taxon>
        <taxon>Pseudomonadota</taxon>
        <taxon>Gammaproteobacteria</taxon>
        <taxon>Lysobacterales</taxon>
        <taxon>Lysobacteraceae</taxon>
        <taxon>Xanthomonas</taxon>
    </lineage>
</organism>
<evidence type="ECO:0008006" key="5">
    <source>
        <dbReference type="Google" id="ProtNLM"/>
    </source>
</evidence>
<evidence type="ECO:0000313" key="4">
    <source>
        <dbReference type="Proteomes" id="UP000050546"/>
    </source>
</evidence>
<proteinExistence type="predicted"/>
<dbReference type="RefSeq" id="WP_057678386.1">
    <property type="nucleotide sequence ID" value="NZ_JAGHVR010000005.1"/>
</dbReference>
<evidence type="ECO:0000313" key="3">
    <source>
        <dbReference type="EMBL" id="OQP81672.1"/>
    </source>
</evidence>
<dbReference type="InterPro" id="IPR036188">
    <property type="entry name" value="FAD/NAD-bd_sf"/>
</dbReference>
<name>A0A1V9HGE3_9XANT</name>
<accession>A0A1V9HGE3</accession>